<evidence type="ECO:0000313" key="2">
    <source>
        <dbReference type="EMBL" id="SNS95616.1"/>
    </source>
</evidence>
<reference evidence="1 4" key="1">
    <citation type="submission" date="2016-10" db="EMBL/GenBank/DDBJ databases">
        <authorList>
            <person name="de Groot N.N."/>
        </authorList>
    </citation>
    <scope>NUCLEOTIDE SEQUENCE [LARGE SCALE GENOMIC DNA]</scope>
    <source>
        <strain evidence="1 4">CCM 7361</strain>
    </source>
</reference>
<dbReference type="Proteomes" id="UP000199693">
    <property type="component" value="Unassembled WGS sequence"/>
</dbReference>
<evidence type="ECO:0008006" key="5">
    <source>
        <dbReference type="Google" id="ProtNLM"/>
    </source>
</evidence>
<accession>A0A239IPB4</accession>
<keyword evidence="3" id="KW-1185">Reference proteome</keyword>
<dbReference type="EMBL" id="FNEC01000007">
    <property type="protein sequence ID" value="SDI66126.1"/>
    <property type="molecule type" value="Genomic_DNA"/>
</dbReference>
<evidence type="ECO:0000313" key="1">
    <source>
        <dbReference type="EMBL" id="SDI66126.1"/>
    </source>
</evidence>
<dbReference type="EMBL" id="FZPC01000010">
    <property type="protein sequence ID" value="SNS95616.1"/>
    <property type="molecule type" value="Genomic_DNA"/>
</dbReference>
<evidence type="ECO:0000313" key="4">
    <source>
        <dbReference type="Proteomes" id="UP000199693"/>
    </source>
</evidence>
<protein>
    <recommendedName>
        <fullName evidence="5">Capsule polysaccharide biosynthesis protein</fullName>
    </recommendedName>
</protein>
<organism evidence="1 4">
    <name type="scientific">Pseudomonas delhiensis</name>
    <dbReference type="NCBI Taxonomy" id="366289"/>
    <lineage>
        <taxon>Bacteria</taxon>
        <taxon>Pseudomonadati</taxon>
        <taxon>Pseudomonadota</taxon>
        <taxon>Gammaproteobacteria</taxon>
        <taxon>Pseudomonadales</taxon>
        <taxon>Pseudomonadaceae</taxon>
        <taxon>Pseudomonas</taxon>
    </lineage>
</organism>
<proteinExistence type="predicted"/>
<reference evidence="2 3" key="2">
    <citation type="submission" date="2017-06" db="EMBL/GenBank/DDBJ databases">
        <authorList>
            <person name="Varghese N."/>
            <person name="Submissions S."/>
        </authorList>
    </citation>
    <scope>NUCLEOTIDE SEQUENCE [LARGE SCALE GENOMIC DNA]</scope>
    <source>
        <strain evidence="2 3">RLD-1</strain>
    </source>
</reference>
<dbReference type="Proteomes" id="UP000198309">
    <property type="component" value="Unassembled WGS sequence"/>
</dbReference>
<dbReference type="Gene3D" id="3.40.50.2000">
    <property type="entry name" value="Glycogen Phosphorylase B"/>
    <property type="match status" value="1"/>
</dbReference>
<dbReference type="AlphaFoldDB" id="A0A239IPB4"/>
<gene>
    <name evidence="1" type="ORF">SAMN05216189_1007144</name>
    <name evidence="2" type="ORF">SAMN06295949_110144</name>
</gene>
<name>A0A239IPB4_9PSED</name>
<evidence type="ECO:0000313" key="3">
    <source>
        <dbReference type="Proteomes" id="UP000198309"/>
    </source>
</evidence>
<sequence length="454" mass="53022">MKVCFIANYQKTLFFYKISEQLKKNGIEIFWISANKQQAVELEKNSPKENILLIDKSLLDTENLPIDDFKIKELVHGDRCLKYENWGINYLKKIQSPIYNFIKQKEINLVIGEITWAHEILILRIIKSREELNAKFLNPHTIRIPSDRFAFFTDEFQSKIFEIEKETSIHTTPTEIKVSAPDYLQLNNTLLKKSRTFNHRAKKLYNFITRWKKDFNDPTLTTSHLRTLTKRIKEELNKELYRFIPRKKFDESIRNEKYVLLTLHKQPEASIDVIGRYYEDQEVNITNISRSLPDNWKLLIKEHTNAIGDRSIFFFTRLLRDPAIVLIDENESSLNIIENAQLVITVSGTVAYEAAMKGIPSATFADTFFNKLGLCKKLTLEDLRNSDIPELIEHIKESESKSHEFKNWILRNSFEGIISDPISNPKCITSHNIEKVSDAILTVGREIIPSARIQ</sequence>
<dbReference type="RefSeq" id="WP_139210181.1">
    <property type="nucleotide sequence ID" value="NZ_FNEC01000007.1"/>
</dbReference>